<organism evidence="8 9">
    <name type="scientific">Amycolatopsis acidicola</name>
    <dbReference type="NCBI Taxonomy" id="2596893"/>
    <lineage>
        <taxon>Bacteria</taxon>
        <taxon>Bacillati</taxon>
        <taxon>Actinomycetota</taxon>
        <taxon>Actinomycetes</taxon>
        <taxon>Pseudonocardiales</taxon>
        <taxon>Pseudonocardiaceae</taxon>
        <taxon>Amycolatopsis</taxon>
    </lineage>
</organism>
<evidence type="ECO:0000256" key="2">
    <source>
        <dbReference type="ARBA" id="ARBA00006739"/>
    </source>
</evidence>
<comment type="caution">
    <text evidence="8">The sequence shown here is derived from an EMBL/GenBank/DDBJ whole genome shotgun (WGS) entry which is preliminary data.</text>
</comment>
<dbReference type="Proteomes" id="UP000319769">
    <property type="component" value="Unassembled WGS sequence"/>
</dbReference>
<dbReference type="Pfam" id="PF13641">
    <property type="entry name" value="Glyco_tranf_2_3"/>
    <property type="match status" value="1"/>
</dbReference>
<dbReference type="PANTHER" id="PTHR43179">
    <property type="entry name" value="RHAMNOSYLTRANSFERASE WBBL"/>
    <property type="match status" value="1"/>
</dbReference>
<gene>
    <name evidence="8" type="ORF">FPZ12_001375</name>
</gene>
<comment type="pathway">
    <text evidence="1">Cell wall biogenesis; cell wall polysaccharide biosynthesis.</text>
</comment>
<comment type="similarity">
    <text evidence="2">Belongs to the glycosyltransferase 2 family.</text>
</comment>
<dbReference type="Pfam" id="PF19320">
    <property type="entry name" value="GlfT2_domain3"/>
    <property type="match status" value="1"/>
</dbReference>
<proteinExistence type="inferred from homology"/>
<feature type="domain" description="Galactofuranosyltransferase GlfT2 N-terminal" evidence="6">
    <location>
        <begin position="58"/>
        <end position="167"/>
    </location>
</feature>
<evidence type="ECO:0000256" key="1">
    <source>
        <dbReference type="ARBA" id="ARBA00004776"/>
    </source>
</evidence>
<keyword evidence="4" id="KW-0808">Transferase</keyword>
<name>A0A5N0VMT0_9PSEU</name>
<keyword evidence="9" id="KW-1185">Reference proteome</keyword>
<keyword evidence="3" id="KW-0328">Glycosyltransferase</keyword>
<feature type="compositionally biased region" description="Basic and acidic residues" evidence="5">
    <location>
        <begin position="13"/>
        <end position="25"/>
    </location>
</feature>
<evidence type="ECO:0000256" key="3">
    <source>
        <dbReference type="ARBA" id="ARBA00022676"/>
    </source>
</evidence>
<sequence length="627" mass="69807">MERGANGMTQVAESERRAERPEGEPSSRLLAQRTFFTSRAFPAPDGMYAEASVGAAELARERVTLEPHALVTTNTYFGRFPASYWQRWTDVKTIDVEATVTGSGKLVITAGDSHGDSRSVTSLTVEDATAKQVSLTAPIDRFVDGGAIWLDIETGAGRLVVENVRWTVEAPQAVRPVSVVICTHNRADYCIETLTELAEDEVAREYVAAVHVTDQGTDTVESREKFAYVKELLGDKLHYVRQPNLGGAGGFTRGMYEVLEGPGGEDAHVLLMDDDIKLESDTIMRISALANSTVDPMIVGGQNLCELHPGQLFVDADIANLPKLRAGIDRSDSLSQRSMLDHNQDKRVDATHNAWWCCLIPAEVVRKVGYPLPIFFQWDDVEYGLRARSAGFYTVTLPGAGVWHQDLHWKGWDDWARYFHYRNGLITAALHGQLQSQAMFQFLLNEFLETLASMQYGLAATMIKAIEDFLDGPKTLADGGANVVPAVRMLRAEFPETHIVPAARTGVNADYIPISRPGFTPSKPTMVLLKRLVYQYLDKPGGGAAIRAGDEHWWHVSLFRTAVITDSSQTGVRVRRLDKKLMLKLGREGLQVLWRLRQNADATVRQYLDAQRELTSKENWERLFGDR</sequence>
<feature type="domain" description="Galactofuranosyltransferase-2 C-terminal" evidence="7">
    <location>
        <begin position="448"/>
        <end position="625"/>
    </location>
</feature>
<dbReference type="SUPFAM" id="SSF53448">
    <property type="entry name" value="Nucleotide-diphospho-sugar transferases"/>
    <property type="match status" value="1"/>
</dbReference>
<protein>
    <submittedName>
        <fullName evidence="8">Glycosyltransferase family 2 protein</fullName>
    </submittedName>
</protein>
<dbReference type="Gene3D" id="3.90.550.60">
    <property type="match status" value="1"/>
</dbReference>
<evidence type="ECO:0000259" key="7">
    <source>
        <dbReference type="Pfam" id="PF19320"/>
    </source>
</evidence>
<dbReference type="OrthoDB" id="3225550at2"/>
<evidence type="ECO:0000256" key="5">
    <source>
        <dbReference type="SAM" id="MobiDB-lite"/>
    </source>
</evidence>
<evidence type="ECO:0000313" key="8">
    <source>
        <dbReference type="EMBL" id="KAA9166873.1"/>
    </source>
</evidence>
<dbReference type="GO" id="GO:0016757">
    <property type="term" value="F:glycosyltransferase activity"/>
    <property type="evidence" value="ECO:0007669"/>
    <property type="project" value="UniProtKB-KW"/>
</dbReference>
<dbReference type="PANTHER" id="PTHR43179:SF12">
    <property type="entry name" value="GALACTOFURANOSYLTRANSFERASE GLFT2"/>
    <property type="match status" value="1"/>
</dbReference>
<dbReference type="AlphaFoldDB" id="A0A5N0VMT0"/>
<dbReference type="InterPro" id="IPR040492">
    <property type="entry name" value="GlfT2_N"/>
</dbReference>
<reference evidence="8" key="1">
    <citation type="submission" date="2019-09" db="EMBL/GenBank/DDBJ databases">
        <authorList>
            <person name="Teo W.F.A."/>
            <person name="Duangmal K."/>
        </authorList>
    </citation>
    <scope>NUCLEOTIDE SEQUENCE [LARGE SCALE GENOMIC DNA]</scope>
    <source>
        <strain evidence="8">K81G1</strain>
    </source>
</reference>
<accession>A0A5N0VMT0</accession>
<evidence type="ECO:0000256" key="4">
    <source>
        <dbReference type="ARBA" id="ARBA00022679"/>
    </source>
</evidence>
<dbReference type="InterPro" id="IPR029044">
    <property type="entry name" value="Nucleotide-diphossugar_trans"/>
</dbReference>
<evidence type="ECO:0000313" key="9">
    <source>
        <dbReference type="Proteomes" id="UP000319769"/>
    </source>
</evidence>
<dbReference type="InterPro" id="IPR045699">
    <property type="entry name" value="GlfT2_C"/>
</dbReference>
<dbReference type="EMBL" id="VMNW02000001">
    <property type="protein sequence ID" value="KAA9166873.1"/>
    <property type="molecule type" value="Genomic_DNA"/>
</dbReference>
<feature type="region of interest" description="Disordered" evidence="5">
    <location>
        <begin position="1"/>
        <end position="27"/>
    </location>
</feature>
<evidence type="ECO:0000259" key="6">
    <source>
        <dbReference type="Pfam" id="PF17994"/>
    </source>
</evidence>
<dbReference type="Pfam" id="PF17994">
    <property type="entry name" value="Glft2_N"/>
    <property type="match status" value="1"/>
</dbReference>